<gene>
    <name evidence="1" type="ORF">CEXT_74541</name>
</gene>
<reference evidence="1 2" key="1">
    <citation type="submission" date="2021-06" db="EMBL/GenBank/DDBJ databases">
        <title>Caerostris extrusa draft genome.</title>
        <authorList>
            <person name="Kono N."/>
            <person name="Arakawa K."/>
        </authorList>
    </citation>
    <scope>NUCLEOTIDE SEQUENCE [LARGE SCALE GENOMIC DNA]</scope>
</reference>
<evidence type="ECO:0000313" key="2">
    <source>
        <dbReference type="Proteomes" id="UP001054945"/>
    </source>
</evidence>
<keyword evidence="2" id="KW-1185">Reference proteome</keyword>
<evidence type="ECO:0000313" key="1">
    <source>
        <dbReference type="EMBL" id="GIY41453.1"/>
    </source>
</evidence>
<dbReference type="EMBL" id="BPLR01010716">
    <property type="protein sequence ID" value="GIY41453.1"/>
    <property type="molecule type" value="Genomic_DNA"/>
</dbReference>
<sequence length="75" mass="7733">MLPENKRTCAAFQPCPPGGARTDTALAACGTPEGGVGQTRNLSGIPTAATERERHTVGRQLSYGKTSVVGPIPLL</sequence>
<organism evidence="1 2">
    <name type="scientific">Caerostris extrusa</name>
    <name type="common">Bark spider</name>
    <name type="synonym">Caerostris bankana</name>
    <dbReference type="NCBI Taxonomy" id="172846"/>
    <lineage>
        <taxon>Eukaryota</taxon>
        <taxon>Metazoa</taxon>
        <taxon>Ecdysozoa</taxon>
        <taxon>Arthropoda</taxon>
        <taxon>Chelicerata</taxon>
        <taxon>Arachnida</taxon>
        <taxon>Araneae</taxon>
        <taxon>Araneomorphae</taxon>
        <taxon>Entelegynae</taxon>
        <taxon>Araneoidea</taxon>
        <taxon>Araneidae</taxon>
        <taxon>Caerostris</taxon>
    </lineage>
</organism>
<dbReference type="Proteomes" id="UP001054945">
    <property type="component" value="Unassembled WGS sequence"/>
</dbReference>
<name>A0AAV4T467_CAEEX</name>
<protein>
    <submittedName>
        <fullName evidence="1">Uncharacterized protein</fullName>
    </submittedName>
</protein>
<comment type="caution">
    <text evidence="1">The sequence shown here is derived from an EMBL/GenBank/DDBJ whole genome shotgun (WGS) entry which is preliminary data.</text>
</comment>
<proteinExistence type="predicted"/>
<accession>A0AAV4T467</accession>
<dbReference type="AlphaFoldDB" id="A0AAV4T467"/>